<comment type="similarity">
    <text evidence="1 4">Belongs to the UDP-glycosyltransferase family.</text>
</comment>
<dbReference type="OrthoDB" id="5835829at2759"/>
<evidence type="ECO:0000313" key="7">
    <source>
        <dbReference type="RefSeq" id="XP_018820959.1"/>
    </source>
</evidence>
<keyword evidence="2 4" id="KW-0328">Glycosyltransferase</keyword>
<dbReference type="InterPro" id="IPR002213">
    <property type="entry name" value="UDP_glucos_trans"/>
</dbReference>
<dbReference type="PANTHER" id="PTHR48046:SF1">
    <property type="entry name" value="GLYCOSYLTRANSFERASE-RELATED"/>
    <property type="match status" value="1"/>
</dbReference>
<accession>A0A2I4ENI5</accession>
<dbReference type="CDD" id="cd03784">
    <property type="entry name" value="GT1_Gtf-like"/>
    <property type="match status" value="1"/>
</dbReference>
<dbReference type="InterPro" id="IPR035595">
    <property type="entry name" value="UDP_glycos_trans_CS"/>
</dbReference>
<dbReference type="Gramene" id="Jr07_04720_p1">
    <property type="protein sequence ID" value="cds.Jr07_04720_p1"/>
    <property type="gene ID" value="Jr07_04720"/>
</dbReference>
<dbReference type="AlphaFoldDB" id="A0A2I4ENI5"/>
<dbReference type="Gene3D" id="3.40.50.2000">
    <property type="entry name" value="Glycogen Phosphorylase B"/>
    <property type="match status" value="2"/>
</dbReference>
<dbReference type="Pfam" id="PF00201">
    <property type="entry name" value="UDPGT"/>
    <property type="match status" value="1"/>
</dbReference>
<organism evidence="6 7">
    <name type="scientific">Juglans regia</name>
    <name type="common">English walnut</name>
    <dbReference type="NCBI Taxonomy" id="51240"/>
    <lineage>
        <taxon>Eukaryota</taxon>
        <taxon>Viridiplantae</taxon>
        <taxon>Streptophyta</taxon>
        <taxon>Embryophyta</taxon>
        <taxon>Tracheophyta</taxon>
        <taxon>Spermatophyta</taxon>
        <taxon>Magnoliopsida</taxon>
        <taxon>eudicotyledons</taxon>
        <taxon>Gunneridae</taxon>
        <taxon>Pentapetalae</taxon>
        <taxon>rosids</taxon>
        <taxon>fabids</taxon>
        <taxon>Fagales</taxon>
        <taxon>Juglandaceae</taxon>
        <taxon>Juglans</taxon>
    </lineage>
</organism>
<evidence type="ECO:0000256" key="2">
    <source>
        <dbReference type="ARBA" id="ARBA00022676"/>
    </source>
</evidence>
<dbReference type="KEGG" id="jre:108991235"/>
<dbReference type="STRING" id="51240.A0A2I4ENI5"/>
<evidence type="ECO:0000256" key="4">
    <source>
        <dbReference type="RuleBase" id="RU003718"/>
    </source>
</evidence>
<dbReference type="GeneID" id="108991235"/>
<dbReference type="SUPFAM" id="SSF53756">
    <property type="entry name" value="UDP-Glycosyltransferase/glycogen phosphorylase"/>
    <property type="match status" value="1"/>
</dbReference>
<dbReference type="FunFam" id="3.40.50.2000:FF:000051">
    <property type="entry name" value="Glycosyltransferase"/>
    <property type="match status" value="1"/>
</dbReference>
<evidence type="ECO:0000256" key="5">
    <source>
        <dbReference type="RuleBase" id="RU362057"/>
    </source>
</evidence>
<evidence type="ECO:0000313" key="6">
    <source>
        <dbReference type="Proteomes" id="UP000235220"/>
    </source>
</evidence>
<protein>
    <recommendedName>
        <fullName evidence="5">Glycosyltransferase</fullName>
        <ecNumber evidence="5">2.4.1.-</ecNumber>
    </recommendedName>
</protein>
<dbReference type="PROSITE" id="PS00375">
    <property type="entry name" value="UDPGT"/>
    <property type="match status" value="1"/>
</dbReference>
<dbReference type="FunCoup" id="A0A2I4ENI5">
    <property type="interactions" value="516"/>
</dbReference>
<keyword evidence="6" id="KW-1185">Reference proteome</keyword>
<name>A0A2I4ENI5_JUGRE</name>
<dbReference type="EC" id="2.4.1.-" evidence="5"/>
<evidence type="ECO:0000256" key="3">
    <source>
        <dbReference type="ARBA" id="ARBA00022679"/>
    </source>
</evidence>
<dbReference type="RefSeq" id="XP_018820959.1">
    <property type="nucleotide sequence ID" value="XM_018965414.2"/>
</dbReference>
<sequence>MEISKPHAALLSSPGMGHLIPVLELGKRLVTHHDFTVTVFVVSCHMSQAESQAIQSSMSPKLFDIVQLPPVDISHLVDANATVVTQIAVMMREARPALRSAISSMNPRPKALIVDLFGTESLPIAEELGLLKYVFVPSNAWFLALTVRVPFLDREVEGEYVDQTEPLRIPGCRAVRPEDVVDPMLDRTNQQYIEYVRVGKEIPTSDGVLLNTWEELQSLTLAAFRDETLLGRFSKTPVYPIGPLTRPLSGSRSEVFDWLDKQPSESVIFVSFGSGGTLSYEQMTELAWGLEMSQHRFIWVVRPPTRTAADDAFFTAGTVSSGDDPSTYLPAGFLTRTKNKGLLVPIWAPQVEVLSHPSVGGFLSHCGWNSTLESIANGVPMIVWPLYSEQRMNATLLAEELGVAVRPKVLPSKKVVGREEIEETVRQIMEDKEGKNAIRARVKELKYSAEKAVSKGGSSYTALSRLAQQINEISMQRPTETEGYASLALKPN</sequence>
<reference evidence="7" key="1">
    <citation type="submission" date="2025-08" db="UniProtKB">
        <authorList>
            <consortium name="RefSeq"/>
        </authorList>
    </citation>
    <scope>IDENTIFICATION</scope>
    <source>
        <tissue evidence="7">Leaves</tissue>
    </source>
</reference>
<dbReference type="GO" id="GO:0008194">
    <property type="term" value="F:UDP-glycosyltransferase activity"/>
    <property type="evidence" value="ECO:0007669"/>
    <property type="project" value="InterPro"/>
</dbReference>
<keyword evidence="3 4" id="KW-0808">Transferase</keyword>
<gene>
    <name evidence="7" type="primary">LOC108991235</name>
</gene>
<proteinExistence type="inferred from homology"/>
<evidence type="ECO:0000256" key="1">
    <source>
        <dbReference type="ARBA" id="ARBA00009995"/>
    </source>
</evidence>
<dbReference type="Proteomes" id="UP000235220">
    <property type="component" value="Chromosome 7"/>
</dbReference>
<dbReference type="PANTHER" id="PTHR48046">
    <property type="entry name" value="UDP-GLYCOSYLTRANSFERASE 72E1"/>
    <property type="match status" value="1"/>
</dbReference>
<dbReference type="SMR" id="A0A2I4ENI5"/>
<dbReference type="FunFam" id="3.40.50.2000:FF:000054">
    <property type="entry name" value="Glycosyltransferase"/>
    <property type="match status" value="1"/>
</dbReference>